<feature type="region of interest" description="Disordered" evidence="1">
    <location>
        <begin position="57"/>
        <end position="79"/>
    </location>
</feature>
<sequence>MKAPTFRAYVHRTPAGFGFAVRQLHSTTTCALSPSTAVLTRAEAIAAAAHCACEREQHTHELNARPDPDDPHGYDDSPH</sequence>
<organism evidence="2 3">
    <name type="scientific">Hymenobacter polaris</name>
    <dbReference type="NCBI Taxonomy" id="2682546"/>
    <lineage>
        <taxon>Bacteria</taxon>
        <taxon>Pseudomonadati</taxon>
        <taxon>Bacteroidota</taxon>
        <taxon>Cytophagia</taxon>
        <taxon>Cytophagales</taxon>
        <taxon>Hymenobacteraceae</taxon>
        <taxon>Hymenobacter</taxon>
    </lineage>
</organism>
<protein>
    <submittedName>
        <fullName evidence="2">Uncharacterized protein</fullName>
    </submittedName>
</protein>
<dbReference type="AlphaFoldDB" id="A0A7Y0FMJ5"/>
<accession>A0A7Y0FMJ5</accession>
<proteinExistence type="predicted"/>
<gene>
    <name evidence="2" type="ORF">HHL22_11965</name>
</gene>
<evidence type="ECO:0000313" key="3">
    <source>
        <dbReference type="Proteomes" id="UP000559626"/>
    </source>
</evidence>
<evidence type="ECO:0000256" key="1">
    <source>
        <dbReference type="SAM" id="MobiDB-lite"/>
    </source>
</evidence>
<reference evidence="2 3" key="1">
    <citation type="submission" date="2020-04" db="EMBL/GenBank/DDBJ databases">
        <title>Hymenobacter polaris sp. nov., isolated from Arctic soil.</title>
        <authorList>
            <person name="Dahal R.H."/>
        </authorList>
    </citation>
    <scope>NUCLEOTIDE SEQUENCE [LARGE SCALE GENOMIC DNA]</scope>
    <source>
        <strain evidence="2 3">RP-2-7</strain>
    </source>
</reference>
<comment type="caution">
    <text evidence="2">The sequence shown here is derived from an EMBL/GenBank/DDBJ whole genome shotgun (WGS) entry which is preliminary data.</text>
</comment>
<evidence type="ECO:0000313" key="2">
    <source>
        <dbReference type="EMBL" id="NML65922.1"/>
    </source>
</evidence>
<dbReference type="Proteomes" id="UP000559626">
    <property type="component" value="Unassembled WGS sequence"/>
</dbReference>
<dbReference type="EMBL" id="JABBGH010000002">
    <property type="protein sequence ID" value="NML65922.1"/>
    <property type="molecule type" value="Genomic_DNA"/>
</dbReference>
<keyword evidence="3" id="KW-1185">Reference proteome</keyword>
<dbReference type="RefSeq" id="WP_169531554.1">
    <property type="nucleotide sequence ID" value="NZ_JABBGH010000002.1"/>
</dbReference>
<name>A0A7Y0FMJ5_9BACT</name>